<dbReference type="GO" id="GO:0004252">
    <property type="term" value="F:serine-type endopeptidase activity"/>
    <property type="evidence" value="ECO:0007669"/>
    <property type="project" value="InterPro"/>
</dbReference>
<name>A0A068FBC2_NILLU</name>
<keyword evidence="4" id="KW-0720">Serine protease</keyword>
<dbReference type="InterPro" id="IPR001254">
    <property type="entry name" value="Trypsin_dom"/>
</dbReference>
<dbReference type="InterPro" id="IPR043504">
    <property type="entry name" value="Peptidase_S1_PA_chymotrypsin"/>
</dbReference>
<feature type="domain" description="Peptidase S1" evidence="7">
    <location>
        <begin position="45"/>
        <end position="269"/>
    </location>
</feature>
<dbReference type="Gene3D" id="2.40.10.10">
    <property type="entry name" value="Trypsin-like serine proteases"/>
    <property type="match status" value="1"/>
</dbReference>
<dbReference type="InterPro" id="IPR001314">
    <property type="entry name" value="Peptidase_S1A"/>
</dbReference>
<keyword evidence="6" id="KW-0732">Signal</keyword>
<evidence type="ECO:0000259" key="7">
    <source>
        <dbReference type="PROSITE" id="PS50240"/>
    </source>
</evidence>
<evidence type="ECO:0000256" key="5">
    <source>
        <dbReference type="ARBA" id="ARBA00023157"/>
    </source>
</evidence>
<organism evidence="8">
    <name type="scientific">Nilaparvata lugens</name>
    <name type="common">Brown planthopper</name>
    <dbReference type="NCBI Taxonomy" id="108931"/>
    <lineage>
        <taxon>Eukaryota</taxon>
        <taxon>Metazoa</taxon>
        <taxon>Ecdysozoa</taxon>
        <taxon>Arthropoda</taxon>
        <taxon>Hexapoda</taxon>
        <taxon>Insecta</taxon>
        <taxon>Pterygota</taxon>
        <taxon>Neoptera</taxon>
        <taxon>Paraneoptera</taxon>
        <taxon>Hemiptera</taxon>
        <taxon>Auchenorrhyncha</taxon>
        <taxon>Fulgoroidea</taxon>
        <taxon>Delphacidae</taxon>
        <taxon>Delphacinae</taxon>
        <taxon>Nilaparvata</taxon>
    </lineage>
</organism>
<dbReference type="PROSITE" id="PS50240">
    <property type="entry name" value="TRYPSIN_DOM"/>
    <property type="match status" value="1"/>
</dbReference>
<evidence type="ECO:0000256" key="1">
    <source>
        <dbReference type="ARBA" id="ARBA00007664"/>
    </source>
</evidence>
<reference evidence="8" key="2">
    <citation type="submission" date="2014-02" db="EMBL/GenBank/DDBJ databases">
        <authorList>
            <person name="Bao Y.-Y."/>
            <person name="Zhang C.-X."/>
        </authorList>
    </citation>
    <scope>NUCLEOTIDE SEQUENCE</scope>
</reference>
<keyword evidence="5" id="KW-1015">Disulfide bond</keyword>
<comment type="similarity">
    <text evidence="1">Belongs to the peptidase S1 family.</text>
</comment>
<dbReference type="GO" id="GO:0006508">
    <property type="term" value="P:proteolysis"/>
    <property type="evidence" value="ECO:0007669"/>
    <property type="project" value="UniProtKB-KW"/>
</dbReference>
<protein>
    <submittedName>
        <fullName evidence="8">Trypsin-30</fullName>
    </submittedName>
</protein>
<dbReference type="SMART" id="SM00020">
    <property type="entry name" value="Tryp_SPc"/>
    <property type="match status" value="1"/>
</dbReference>
<dbReference type="OrthoDB" id="6620407at2759"/>
<feature type="chain" id="PRO_5001650419" evidence="6">
    <location>
        <begin position="21"/>
        <end position="281"/>
    </location>
</feature>
<dbReference type="InterPro" id="IPR050430">
    <property type="entry name" value="Peptidase_S1"/>
</dbReference>
<dbReference type="AlphaFoldDB" id="A0A068FBC2"/>
<keyword evidence="3" id="KW-0378">Hydrolase</keyword>
<evidence type="ECO:0000256" key="2">
    <source>
        <dbReference type="ARBA" id="ARBA00022670"/>
    </source>
</evidence>
<evidence type="ECO:0000256" key="6">
    <source>
        <dbReference type="SAM" id="SignalP"/>
    </source>
</evidence>
<dbReference type="PRINTS" id="PR00722">
    <property type="entry name" value="CHYMOTRYPSIN"/>
</dbReference>
<evidence type="ECO:0000313" key="8">
    <source>
        <dbReference type="EMBL" id="AID60364.1"/>
    </source>
</evidence>
<accession>A0A068FBC2</accession>
<evidence type="ECO:0000256" key="4">
    <source>
        <dbReference type="ARBA" id="ARBA00022825"/>
    </source>
</evidence>
<dbReference type="CDD" id="cd00190">
    <property type="entry name" value="Tryp_SPc"/>
    <property type="match status" value="1"/>
</dbReference>
<proteinExistence type="evidence at transcript level"/>
<dbReference type="PANTHER" id="PTHR24276">
    <property type="entry name" value="POLYSERASE-RELATED"/>
    <property type="match status" value="1"/>
</dbReference>
<dbReference type="Pfam" id="PF00089">
    <property type="entry name" value="Trypsin"/>
    <property type="match status" value="1"/>
</dbReference>
<evidence type="ECO:0000256" key="3">
    <source>
        <dbReference type="ARBA" id="ARBA00022801"/>
    </source>
</evidence>
<dbReference type="InterPro" id="IPR009003">
    <property type="entry name" value="Peptidase_S1_PA"/>
</dbReference>
<sequence>MCVTKLIFLISLFLLNNSLGSSFSINKQNNVEITESDHDNDGGRIVGGSNTTINKNPYQVAIIGNEAIFLGSGIIVDKHYVLTICSLVNYLITSKVNVQIRAGSTRHDKGGKMYTVEKIICNKNFSKISLDNDIALLRISSAIQFNRNVKIIKVAKTHLQPGKVVTTSGWGTLLNETDRVSFQSVNLNIVDKSACQEIYQEDEIKDSMICAHTPSKGPCWGDFGNPLVTKKPLKAYGLFSWAARCADEKYPAIFTDLVYANQFINDIIHANYAKKSSTIRQ</sequence>
<keyword evidence="2" id="KW-0645">Protease</keyword>
<feature type="signal peptide" evidence="6">
    <location>
        <begin position="1"/>
        <end position="20"/>
    </location>
</feature>
<dbReference type="PANTHER" id="PTHR24276:SF98">
    <property type="entry name" value="FI18310P1-RELATED"/>
    <property type="match status" value="1"/>
</dbReference>
<reference evidence="8" key="1">
    <citation type="journal article" date="2014" name="BMC Genomics">
        <title>Genomic insights into the serine protease gene family and expression profile analysis in the planthopper, Nilaparvata lugens.</title>
        <authorList>
            <person name="Bao Y.Y."/>
            <person name="Qin X."/>
            <person name="Yu B."/>
            <person name="Chen L.B."/>
            <person name="Wang Z.C."/>
            <person name="Zhang C.X."/>
        </authorList>
    </citation>
    <scope>NUCLEOTIDE SEQUENCE</scope>
</reference>
<dbReference type="SUPFAM" id="SSF50494">
    <property type="entry name" value="Trypsin-like serine proteases"/>
    <property type="match status" value="1"/>
</dbReference>
<dbReference type="EMBL" id="KJ512141">
    <property type="protein sequence ID" value="AID60364.1"/>
    <property type="molecule type" value="mRNA"/>
</dbReference>